<keyword evidence="2" id="KW-1185">Reference proteome</keyword>
<name>A0A1H6X454_9FIRM</name>
<dbReference type="EMBL" id="FNYK01000077">
    <property type="protein sequence ID" value="SEJ22294.1"/>
    <property type="molecule type" value="Genomic_DNA"/>
</dbReference>
<dbReference type="AlphaFoldDB" id="A0A1H6X454"/>
<dbReference type="Proteomes" id="UP000183028">
    <property type="component" value="Unassembled WGS sequence"/>
</dbReference>
<organism evidence="1 2">
    <name type="scientific">Sharpea azabuensis</name>
    <dbReference type="NCBI Taxonomy" id="322505"/>
    <lineage>
        <taxon>Bacteria</taxon>
        <taxon>Bacillati</taxon>
        <taxon>Bacillota</taxon>
        <taxon>Erysipelotrichia</taxon>
        <taxon>Erysipelotrichales</taxon>
        <taxon>Coprobacillaceae</taxon>
        <taxon>Sharpea</taxon>
    </lineage>
</organism>
<proteinExistence type="predicted"/>
<protein>
    <submittedName>
        <fullName evidence="1">Regulator of chromosome condensation (RCC1) repeat-containing protein</fullName>
    </submittedName>
</protein>
<dbReference type="SUPFAM" id="SSF50985">
    <property type="entry name" value="RCC1/BLIP-II"/>
    <property type="match status" value="1"/>
</dbReference>
<sequence>MAIAGGDAHSVGLRSDGTVVATGFNGQNACEVGDWTDIVAIDAASLVTAGVRSDGTVVTTDWALAEDIKGWTSIVDVRVSAGFIVGLRSDGTVVAAGVNTDGECNVWDWVNIKLPNRN</sequence>
<dbReference type="Pfam" id="PF13540">
    <property type="entry name" value="RCC1_2"/>
    <property type="match status" value="1"/>
</dbReference>
<dbReference type="Gene3D" id="2.130.10.30">
    <property type="entry name" value="Regulator of chromosome condensation 1/beta-lactamase-inhibitor protein II"/>
    <property type="match status" value="1"/>
</dbReference>
<evidence type="ECO:0000313" key="2">
    <source>
        <dbReference type="Proteomes" id="UP000183028"/>
    </source>
</evidence>
<evidence type="ECO:0000313" key="1">
    <source>
        <dbReference type="EMBL" id="SEJ22294.1"/>
    </source>
</evidence>
<accession>A0A1H6X454</accession>
<gene>
    <name evidence="1" type="ORF">SAMN04487834_107712</name>
</gene>
<dbReference type="InterPro" id="IPR009091">
    <property type="entry name" value="RCC1/BLIP-II"/>
</dbReference>
<reference evidence="2" key="1">
    <citation type="submission" date="2016-10" db="EMBL/GenBank/DDBJ databases">
        <authorList>
            <person name="Varghese N."/>
        </authorList>
    </citation>
    <scope>NUCLEOTIDE SEQUENCE [LARGE SCALE GENOMIC DNA]</scope>
    <source>
        <strain evidence="2">DSM 20406</strain>
    </source>
</reference>